<feature type="compositionally biased region" description="Low complexity" evidence="1">
    <location>
        <begin position="63"/>
        <end position="77"/>
    </location>
</feature>
<dbReference type="Proteomes" id="UP001187415">
    <property type="component" value="Unassembled WGS sequence"/>
</dbReference>
<evidence type="ECO:0000313" key="2">
    <source>
        <dbReference type="EMBL" id="KAK2815518.1"/>
    </source>
</evidence>
<accession>A0AA88IFJ2</accession>
<dbReference type="AlphaFoldDB" id="A0AA88IFJ2"/>
<organism evidence="2 3">
    <name type="scientific">Channa striata</name>
    <name type="common">Snakehead murrel</name>
    <name type="synonym">Ophicephalus striatus</name>
    <dbReference type="NCBI Taxonomy" id="64152"/>
    <lineage>
        <taxon>Eukaryota</taxon>
        <taxon>Metazoa</taxon>
        <taxon>Chordata</taxon>
        <taxon>Craniata</taxon>
        <taxon>Vertebrata</taxon>
        <taxon>Euteleostomi</taxon>
        <taxon>Actinopterygii</taxon>
        <taxon>Neopterygii</taxon>
        <taxon>Teleostei</taxon>
        <taxon>Neoteleostei</taxon>
        <taxon>Acanthomorphata</taxon>
        <taxon>Anabantaria</taxon>
        <taxon>Anabantiformes</taxon>
        <taxon>Channoidei</taxon>
        <taxon>Channidae</taxon>
        <taxon>Channa</taxon>
    </lineage>
</organism>
<dbReference type="EMBL" id="JAUPFM010000022">
    <property type="protein sequence ID" value="KAK2815518.1"/>
    <property type="molecule type" value="Genomic_DNA"/>
</dbReference>
<name>A0AA88IFJ2_CHASR</name>
<gene>
    <name evidence="2" type="ORF">Q5P01_025985</name>
</gene>
<reference evidence="2" key="1">
    <citation type="submission" date="2023-07" db="EMBL/GenBank/DDBJ databases">
        <title>Chromosome-level Genome Assembly of Striped Snakehead (Channa striata).</title>
        <authorList>
            <person name="Liu H."/>
        </authorList>
    </citation>
    <scope>NUCLEOTIDE SEQUENCE</scope>
    <source>
        <strain evidence="2">Gz</strain>
        <tissue evidence="2">Muscle</tissue>
    </source>
</reference>
<sequence length="137" mass="15039">MGPGIKAIYDTVEFIQPVQPANPYFNFDDIKSQAVLDSSVQKYRIKLSKKRKQKVRKKCWTRSHGTLSDSSSPTSSQLLPASVFYTVPAAASGAEKEQQASTVKSGGHSPRIVTKIKAALKEKTTMKAAQPKEDRGK</sequence>
<protein>
    <submittedName>
        <fullName evidence="2">Uncharacterized protein</fullName>
    </submittedName>
</protein>
<keyword evidence="3" id="KW-1185">Reference proteome</keyword>
<proteinExistence type="predicted"/>
<evidence type="ECO:0000256" key="1">
    <source>
        <dbReference type="SAM" id="MobiDB-lite"/>
    </source>
</evidence>
<comment type="caution">
    <text evidence="2">The sequence shown here is derived from an EMBL/GenBank/DDBJ whole genome shotgun (WGS) entry which is preliminary data.</text>
</comment>
<evidence type="ECO:0000313" key="3">
    <source>
        <dbReference type="Proteomes" id="UP001187415"/>
    </source>
</evidence>
<feature type="region of interest" description="Disordered" evidence="1">
    <location>
        <begin position="56"/>
        <end position="77"/>
    </location>
</feature>